<protein>
    <submittedName>
        <fullName evidence="1">Uncharacterized protein</fullName>
    </submittedName>
</protein>
<proteinExistence type="predicted"/>
<sequence>MRLLFWSARCKCSNINAFCCVSRRAFKIDVSCLCLIQSGMINQS</sequence>
<name>F1T3J7_9ACTN</name>
<evidence type="ECO:0000313" key="1">
    <source>
        <dbReference type="EMBL" id="EGF23291.1"/>
    </source>
</evidence>
<reference evidence="1 2" key="1">
    <citation type="submission" date="2011-02" db="EMBL/GenBank/DDBJ databases">
        <authorList>
            <person name="Muzny D."/>
            <person name="Qin X."/>
            <person name="Buhay C."/>
            <person name="Dugan-Rocha S."/>
            <person name="Ding Y."/>
            <person name="Chen G."/>
            <person name="Hawes A."/>
            <person name="Holder M."/>
            <person name="Jhangiani S."/>
            <person name="Johnson A."/>
            <person name="Khan Z."/>
            <person name="Li Z."/>
            <person name="Liu W."/>
            <person name="Liu X."/>
            <person name="Perez L."/>
            <person name="Shen H."/>
            <person name="Wang Q."/>
            <person name="Watt J."/>
            <person name="Xi L."/>
            <person name="Xin Y."/>
            <person name="Zhou J."/>
            <person name="Deng J."/>
            <person name="Jiang H."/>
            <person name="Liu Y."/>
            <person name="Qu J."/>
            <person name="Song X.-Z."/>
            <person name="Zhang L."/>
            <person name="Villasana D."/>
            <person name="Johnson A."/>
            <person name="Liu J."/>
            <person name="Liyanage D."/>
            <person name="Lorensuhewa L."/>
            <person name="Robinson T."/>
            <person name="Song A."/>
            <person name="Song B.-B."/>
            <person name="Dinh H."/>
            <person name="Thornton R."/>
            <person name="Coyle M."/>
            <person name="Francisco L."/>
            <person name="Jackson L."/>
            <person name="Javaid M."/>
            <person name="Korchina V."/>
            <person name="Kovar C."/>
            <person name="Mata R."/>
            <person name="Mathew T."/>
            <person name="Ngo R."/>
            <person name="Nguyen L."/>
            <person name="Nguyen N."/>
            <person name="Okwuonu G."/>
            <person name="Ongeri F."/>
            <person name="Pham C."/>
            <person name="Simmons D."/>
            <person name="Wilczek-Boney K."/>
            <person name="Hale W."/>
            <person name="Jakkamsetti A."/>
            <person name="Pham P."/>
            <person name="Ruth R."/>
            <person name="San Lucas F."/>
            <person name="Warren J."/>
            <person name="Zhang J."/>
            <person name="Zhao Z."/>
            <person name="Zhou C."/>
            <person name="Zhu D."/>
            <person name="Lee S."/>
            <person name="Bess C."/>
            <person name="Blankenburg K."/>
            <person name="Forbes L."/>
            <person name="Fu Q."/>
            <person name="Gubbala S."/>
            <person name="Hirani K."/>
            <person name="Jayaseelan J.C."/>
            <person name="Lara F."/>
            <person name="Munidasa M."/>
            <person name="Palculict T."/>
            <person name="Patil S."/>
            <person name="Pu L.-L."/>
            <person name="Saada N."/>
            <person name="Tang L."/>
            <person name="Weissenberger G."/>
            <person name="Zhu Y."/>
            <person name="Hemphill L."/>
            <person name="Shang Y."/>
            <person name="Youmans B."/>
            <person name="Ayvaz T."/>
            <person name="Ross M."/>
            <person name="Santibanez J."/>
            <person name="Aqrawi P."/>
            <person name="Gross S."/>
            <person name="Joshi V."/>
            <person name="Fowler G."/>
            <person name="Nazareth L."/>
            <person name="Reid J."/>
            <person name="Worley K."/>
            <person name="Petrosino J."/>
            <person name="Highlander S."/>
            <person name="Gibbs R."/>
        </authorList>
    </citation>
    <scope>NUCLEOTIDE SEQUENCE [LARGE SCALE GENOMIC DNA]</scope>
    <source>
        <strain evidence="1 2">DSM 15829</strain>
    </source>
</reference>
<organism evidence="1 2">
    <name type="scientific">Fannyhessea vaginae DSM 15829</name>
    <dbReference type="NCBI Taxonomy" id="525256"/>
    <lineage>
        <taxon>Bacteria</taxon>
        <taxon>Bacillati</taxon>
        <taxon>Actinomycetota</taxon>
        <taxon>Coriobacteriia</taxon>
        <taxon>Coriobacteriales</taxon>
        <taxon>Atopobiaceae</taxon>
        <taxon>Fannyhessea</taxon>
    </lineage>
</organism>
<accession>F1T3J7</accession>
<keyword evidence="2" id="KW-1185">Reference proteome</keyword>
<dbReference type="Proteomes" id="UP000005947">
    <property type="component" value="Unassembled WGS sequence"/>
</dbReference>
<dbReference type="AlphaFoldDB" id="F1T3J7"/>
<evidence type="ECO:0000313" key="2">
    <source>
        <dbReference type="Proteomes" id="UP000005947"/>
    </source>
</evidence>
<gene>
    <name evidence="1" type="ORF">HMPREF0091_10238</name>
</gene>
<comment type="caution">
    <text evidence="1">The sequence shown here is derived from an EMBL/GenBank/DDBJ whole genome shotgun (WGS) entry which is preliminary data.</text>
</comment>
<dbReference type="EMBL" id="ACGK02000001">
    <property type="protein sequence ID" value="EGF23291.1"/>
    <property type="molecule type" value="Genomic_DNA"/>
</dbReference>